<keyword evidence="1" id="KW-1133">Transmembrane helix</keyword>
<dbReference type="PROSITE" id="PS51257">
    <property type="entry name" value="PROKAR_LIPOPROTEIN"/>
    <property type="match status" value="1"/>
</dbReference>
<keyword evidence="1" id="KW-0812">Transmembrane</keyword>
<reference evidence="3" key="1">
    <citation type="journal article" date="2019" name="Int. J. Syst. Evol. Microbiol.">
        <title>The Global Catalogue of Microorganisms (GCM) 10K type strain sequencing project: providing services to taxonomists for standard genome sequencing and annotation.</title>
        <authorList>
            <consortium name="The Broad Institute Genomics Platform"/>
            <consortium name="The Broad Institute Genome Sequencing Center for Infectious Disease"/>
            <person name="Wu L."/>
            <person name="Ma J."/>
        </authorList>
    </citation>
    <scope>NUCLEOTIDE SEQUENCE [LARGE SCALE GENOMIC DNA]</scope>
    <source>
        <strain evidence="3">JCM 17551</strain>
    </source>
</reference>
<organism evidence="2 3">
    <name type="scientific">Litoribacillus peritrichatus</name>
    <dbReference type="NCBI Taxonomy" id="718191"/>
    <lineage>
        <taxon>Bacteria</taxon>
        <taxon>Pseudomonadati</taxon>
        <taxon>Pseudomonadota</taxon>
        <taxon>Gammaproteobacteria</taxon>
        <taxon>Oceanospirillales</taxon>
        <taxon>Oceanospirillaceae</taxon>
        <taxon>Litoribacillus</taxon>
    </lineage>
</organism>
<evidence type="ECO:0000256" key="1">
    <source>
        <dbReference type="SAM" id="Phobius"/>
    </source>
</evidence>
<evidence type="ECO:0000313" key="3">
    <source>
        <dbReference type="Proteomes" id="UP001501565"/>
    </source>
</evidence>
<accession>A0ABP7N3V2</accession>
<gene>
    <name evidence="2" type="ORF">GCM10022277_34590</name>
</gene>
<protein>
    <submittedName>
        <fullName evidence="2">Uncharacterized protein</fullName>
    </submittedName>
</protein>
<feature type="transmembrane region" description="Helical" evidence="1">
    <location>
        <begin position="12"/>
        <end position="34"/>
    </location>
</feature>
<dbReference type="EMBL" id="BAABBN010000012">
    <property type="protein sequence ID" value="GAA3935122.1"/>
    <property type="molecule type" value="Genomic_DNA"/>
</dbReference>
<sequence>MRKKLIWVVKMNAVTIAIGLACWLIALIFGYRSVKCQDTDGRLKMMRATLGDKKGMICFRFTYVAMPIFIGVMVVTAGVEGYTILEFLQGANQH</sequence>
<proteinExistence type="predicted"/>
<name>A0ABP7N3V2_9GAMM</name>
<dbReference type="RefSeq" id="WP_344799855.1">
    <property type="nucleotide sequence ID" value="NZ_BAABBN010000012.1"/>
</dbReference>
<keyword evidence="3" id="KW-1185">Reference proteome</keyword>
<dbReference type="Proteomes" id="UP001501565">
    <property type="component" value="Unassembled WGS sequence"/>
</dbReference>
<evidence type="ECO:0000313" key="2">
    <source>
        <dbReference type="EMBL" id="GAA3935122.1"/>
    </source>
</evidence>
<keyword evidence="1" id="KW-0472">Membrane</keyword>
<feature type="transmembrane region" description="Helical" evidence="1">
    <location>
        <begin position="55"/>
        <end position="79"/>
    </location>
</feature>
<comment type="caution">
    <text evidence="2">The sequence shown here is derived from an EMBL/GenBank/DDBJ whole genome shotgun (WGS) entry which is preliminary data.</text>
</comment>